<keyword evidence="3 5" id="KW-0378">Hydrolase</keyword>
<evidence type="ECO:0000256" key="4">
    <source>
        <dbReference type="ARBA" id="ARBA00022825"/>
    </source>
</evidence>
<evidence type="ECO:0000256" key="5">
    <source>
        <dbReference type="RuleBase" id="RU004404"/>
    </source>
</evidence>
<evidence type="ECO:0000256" key="6">
    <source>
        <dbReference type="SAM" id="MobiDB-lite"/>
    </source>
</evidence>
<dbReference type="PROSITE" id="PS50106">
    <property type="entry name" value="PDZ"/>
    <property type="match status" value="1"/>
</dbReference>
<evidence type="ECO:0000256" key="3">
    <source>
        <dbReference type="ARBA" id="ARBA00022801"/>
    </source>
</evidence>
<dbReference type="InterPro" id="IPR001478">
    <property type="entry name" value="PDZ"/>
</dbReference>
<comment type="caution">
    <text evidence="9">The sequence shown here is derived from an EMBL/GenBank/DDBJ whole genome shotgun (WGS) entry which is preliminary data.</text>
</comment>
<keyword evidence="7" id="KW-0732">Signal</keyword>
<dbReference type="InterPro" id="IPR029045">
    <property type="entry name" value="ClpP/crotonase-like_dom_sf"/>
</dbReference>
<dbReference type="InterPro" id="IPR040573">
    <property type="entry name" value="TSP_N"/>
</dbReference>
<evidence type="ECO:0000259" key="8">
    <source>
        <dbReference type="PROSITE" id="PS50106"/>
    </source>
</evidence>
<dbReference type="SMART" id="SM00228">
    <property type="entry name" value="PDZ"/>
    <property type="match status" value="1"/>
</dbReference>
<name>A0A550JBK8_9BACT</name>
<dbReference type="Pfam" id="PF00595">
    <property type="entry name" value="PDZ"/>
    <property type="match status" value="1"/>
</dbReference>
<dbReference type="InterPro" id="IPR005151">
    <property type="entry name" value="Tail-specific_protease"/>
</dbReference>
<dbReference type="Pfam" id="PF03572">
    <property type="entry name" value="Peptidase_S41"/>
    <property type="match status" value="1"/>
</dbReference>
<dbReference type="PANTHER" id="PTHR32060">
    <property type="entry name" value="TAIL-SPECIFIC PROTEASE"/>
    <property type="match status" value="1"/>
</dbReference>
<dbReference type="FunFam" id="3.90.226.10:FF:000090">
    <property type="entry name" value="Tail-specific protease"/>
    <property type="match status" value="1"/>
</dbReference>
<comment type="similarity">
    <text evidence="1 5">Belongs to the peptidase S41A family.</text>
</comment>
<dbReference type="CDD" id="cd06782">
    <property type="entry name" value="cpPDZ_CPP-like"/>
    <property type="match status" value="1"/>
</dbReference>
<gene>
    <name evidence="9" type="ORF">FL622_11220</name>
</gene>
<dbReference type="Pfam" id="PF11818">
    <property type="entry name" value="DUF3340"/>
    <property type="match status" value="1"/>
</dbReference>
<dbReference type="GO" id="GO:0030288">
    <property type="term" value="C:outer membrane-bounded periplasmic space"/>
    <property type="evidence" value="ECO:0007669"/>
    <property type="project" value="TreeGrafter"/>
</dbReference>
<reference evidence="9 10" key="1">
    <citation type="submission" date="2019-07" db="EMBL/GenBank/DDBJ databases">
        <title>Insights of Desulfuromonas acetexigens electromicrobiology.</title>
        <authorList>
            <person name="Katuri K."/>
            <person name="Sapireddy V."/>
            <person name="Shaw D.R."/>
            <person name="Saikaly P."/>
        </authorList>
    </citation>
    <scope>NUCLEOTIDE SEQUENCE [LARGE SCALE GENOMIC DNA]</scope>
    <source>
        <strain evidence="9 10">2873</strain>
    </source>
</reference>
<dbReference type="Gene3D" id="3.90.226.10">
    <property type="entry name" value="2-enoyl-CoA Hydratase, Chain A, domain 1"/>
    <property type="match status" value="1"/>
</dbReference>
<feature type="region of interest" description="Disordered" evidence="6">
    <location>
        <begin position="708"/>
        <end position="730"/>
    </location>
</feature>
<dbReference type="GO" id="GO:0008236">
    <property type="term" value="F:serine-type peptidase activity"/>
    <property type="evidence" value="ECO:0007669"/>
    <property type="project" value="UniProtKB-KW"/>
</dbReference>
<dbReference type="SUPFAM" id="SSF50156">
    <property type="entry name" value="PDZ domain-like"/>
    <property type="match status" value="1"/>
</dbReference>
<dbReference type="GO" id="GO:0007165">
    <property type="term" value="P:signal transduction"/>
    <property type="evidence" value="ECO:0007669"/>
    <property type="project" value="TreeGrafter"/>
</dbReference>
<keyword evidence="4 5" id="KW-0720">Serine protease</keyword>
<sequence>MSSPMKKFLFASLTLLFTAVSALAAPPVEEFDINRARLLSFILRGQINQNHYSQKPIDDALSRAAFDLYLKQLDGQKRFLLKEDADKLEVFATRIDDEINRGRLELAALGARVMSLRVSQVEQLAGELIEQKFDFSVDESLETDPEKLDFCKDEAELRERWRKILKFQVLVRYLNLLEDEEEKAKAEGKKPAKTEAQLLEAARDKVRKSNADFFDRMRKETEQDHFDRYFNAIARAFDPHTNYLPPQSKEDFDISMSGSLEGIGATLQEEDGYIKVIRVIPGSASSRQGQLQAEDIILEVAQGKGEPVDVTDARLRDAVSLIRGKKGTEVRLTVKKPDGQRLIIPIIRDVVQIEETFVKGTILEDEANKKKFGYIRIPSFYRDFKNTVRGGDGRNSTDDVREELQKMTQAGIDGLVLDLRNNGGGALTDAVSITGLFIEKGPVVQIKNRNGRINVLSDQDPAIDYRGPMVVLINKFSASASEILAGALQDYRRAVIIGSEHSYGKGTVQTMADLDANLPFINLDQYRPLGAMKVTTQKFYRVSGESTQYRGVVPDIILPDPLRHVEAGEQYVDNSLPWDSVESTNFTPWKAPLVLPPLIDRSQERIDASEEFNDILAETERAKERREQTRQSLALEVVRKEREEEKKLRTSKLMGHGAMGMDDDEADAKKELTLDDAEREKAWLKELAEDPYIGESRRILGDMAMPLKGNPGGAALADQNSGKNSVYSRP</sequence>
<dbReference type="InterPro" id="IPR036034">
    <property type="entry name" value="PDZ_sf"/>
</dbReference>
<dbReference type="Gene3D" id="2.30.42.10">
    <property type="match status" value="1"/>
</dbReference>
<dbReference type="RefSeq" id="WP_092058312.1">
    <property type="nucleotide sequence ID" value="NZ_FOJJ01000039.1"/>
</dbReference>
<evidence type="ECO:0000313" key="10">
    <source>
        <dbReference type="Proteomes" id="UP000317155"/>
    </source>
</evidence>
<feature type="domain" description="PDZ" evidence="8">
    <location>
        <begin position="253"/>
        <end position="323"/>
    </location>
</feature>
<dbReference type="GO" id="GO:0004175">
    <property type="term" value="F:endopeptidase activity"/>
    <property type="evidence" value="ECO:0007669"/>
    <property type="project" value="TreeGrafter"/>
</dbReference>
<keyword evidence="2 5" id="KW-0645">Protease</keyword>
<dbReference type="Pfam" id="PF17804">
    <property type="entry name" value="TSP_NTD"/>
    <property type="match status" value="1"/>
</dbReference>
<evidence type="ECO:0000313" key="9">
    <source>
        <dbReference type="EMBL" id="TRO80648.1"/>
    </source>
</evidence>
<proteinExistence type="inferred from homology"/>
<feature type="signal peptide" evidence="7">
    <location>
        <begin position="1"/>
        <end position="24"/>
    </location>
</feature>
<evidence type="ECO:0000256" key="1">
    <source>
        <dbReference type="ARBA" id="ARBA00009179"/>
    </source>
</evidence>
<organism evidence="9 10">
    <name type="scientific">Trichloromonas acetexigens</name>
    <dbReference type="NCBI Taxonomy" id="38815"/>
    <lineage>
        <taxon>Bacteria</taxon>
        <taxon>Pseudomonadati</taxon>
        <taxon>Thermodesulfobacteriota</taxon>
        <taxon>Desulfuromonadia</taxon>
        <taxon>Desulfuromonadales</taxon>
        <taxon>Trichloromonadaceae</taxon>
        <taxon>Trichloromonas</taxon>
    </lineage>
</organism>
<dbReference type="SUPFAM" id="SSF52096">
    <property type="entry name" value="ClpP/crotonase"/>
    <property type="match status" value="1"/>
</dbReference>
<dbReference type="EMBL" id="VJVV01000007">
    <property type="protein sequence ID" value="TRO80648.1"/>
    <property type="molecule type" value="Genomic_DNA"/>
</dbReference>
<accession>A0A550JBK8</accession>
<dbReference type="AlphaFoldDB" id="A0A550JBK8"/>
<keyword evidence="10" id="KW-1185">Reference proteome</keyword>
<dbReference type="InterPro" id="IPR020992">
    <property type="entry name" value="Tail_Prtase_C"/>
</dbReference>
<dbReference type="NCBIfam" id="TIGR00225">
    <property type="entry name" value="prc"/>
    <property type="match status" value="1"/>
</dbReference>
<dbReference type="OrthoDB" id="9812068at2"/>
<protein>
    <submittedName>
        <fullName evidence="9">Tail-specific protease</fullName>
    </submittedName>
</protein>
<dbReference type="InterPro" id="IPR004447">
    <property type="entry name" value="Peptidase_S41A"/>
</dbReference>
<feature type="compositionally biased region" description="Polar residues" evidence="6">
    <location>
        <begin position="718"/>
        <end position="730"/>
    </location>
</feature>
<dbReference type="CDD" id="cd07560">
    <property type="entry name" value="Peptidase_S41_CPP"/>
    <property type="match status" value="1"/>
</dbReference>
<dbReference type="PANTHER" id="PTHR32060:SF22">
    <property type="entry name" value="CARBOXYL-TERMINAL-PROCESSING PEPTIDASE 3, CHLOROPLASTIC"/>
    <property type="match status" value="1"/>
</dbReference>
<evidence type="ECO:0000256" key="2">
    <source>
        <dbReference type="ARBA" id="ARBA00022670"/>
    </source>
</evidence>
<evidence type="ECO:0000256" key="7">
    <source>
        <dbReference type="SAM" id="SignalP"/>
    </source>
</evidence>
<dbReference type="GO" id="GO:0006508">
    <property type="term" value="P:proteolysis"/>
    <property type="evidence" value="ECO:0007669"/>
    <property type="project" value="UniProtKB-KW"/>
</dbReference>
<dbReference type="Proteomes" id="UP000317155">
    <property type="component" value="Unassembled WGS sequence"/>
</dbReference>
<feature type="chain" id="PRO_5022047291" evidence="7">
    <location>
        <begin position="25"/>
        <end position="730"/>
    </location>
</feature>
<dbReference type="SMART" id="SM00245">
    <property type="entry name" value="TSPc"/>
    <property type="match status" value="1"/>
</dbReference>